<protein>
    <submittedName>
        <fullName evidence="1">Uncharacterized protein</fullName>
    </submittedName>
</protein>
<dbReference type="AlphaFoldDB" id="A0A0G1WPG6"/>
<organism evidence="1 2">
    <name type="scientific">Candidatus Adlerbacteria bacterium GW2011_GWC1_50_9</name>
    <dbReference type="NCBI Taxonomy" id="1618608"/>
    <lineage>
        <taxon>Bacteria</taxon>
        <taxon>Candidatus Adleribacteriota</taxon>
    </lineage>
</organism>
<dbReference type="Proteomes" id="UP000034201">
    <property type="component" value="Unassembled WGS sequence"/>
</dbReference>
<evidence type="ECO:0000313" key="1">
    <source>
        <dbReference type="EMBL" id="KKW20713.1"/>
    </source>
</evidence>
<accession>A0A0G1WPG6</accession>
<sequence>MNEESPQYKSEIESARLDLAEYIEQENRGEAGGARHFSFPEFTLGDLEDEDVIVWKKIRSQTITPEEFALYDQGLHDEGGEERKDVKFSRIIFVRAVRNKVQRVFYEYFKRRKQQ</sequence>
<proteinExistence type="predicted"/>
<reference evidence="1 2" key="1">
    <citation type="journal article" date="2015" name="Nature">
        <title>rRNA introns, odd ribosomes, and small enigmatic genomes across a large radiation of phyla.</title>
        <authorList>
            <person name="Brown C.T."/>
            <person name="Hug L.A."/>
            <person name="Thomas B.C."/>
            <person name="Sharon I."/>
            <person name="Castelle C.J."/>
            <person name="Singh A."/>
            <person name="Wilkins M.J."/>
            <person name="Williams K.H."/>
            <person name="Banfield J.F."/>
        </authorList>
    </citation>
    <scope>NUCLEOTIDE SEQUENCE [LARGE SCALE GENOMIC DNA]</scope>
</reference>
<comment type="caution">
    <text evidence="1">The sequence shown here is derived from an EMBL/GenBank/DDBJ whole genome shotgun (WGS) entry which is preliminary data.</text>
</comment>
<name>A0A0G1WPG6_9BACT</name>
<evidence type="ECO:0000313" key="2">
    <source>
        <dbReference type="Proteomes" id="UP000034201"/>
    </source>
</evidence>
<gene>
    <name evidence="1" type="ORF">UY61_C0025G0016</name>
</gene>
<dbReference type="EMBL" id="LCQQ01000025">
    <property type="protein sequence ID" value="KKW20713.1"/>
    <property type="molecule type" value="Genomic_DNA"/>
</dbReference>